<keyword evidence="1" id="KW-1133">Transmembrane helix</keyword>
<organism evidence="2 3">
    <name type="scientific">Hibiscus sabdariffa</name>
    <name type="common">roselle</name>
    <dbReference type="NCBI Taxonomy" id="183260"/>
    <lineage>
        <taxon>Eukaryota</taxon>
        <taxon>Viridiplantae</taxon>
        <taxon>Streptophyta</taxon>
        <taxon>Embryophyta</taxon>
        <taxon>Tracheophyta</taxon>
        <taxon>Spermatophyta</taxon>
        <taxon>Magnoliopsida</taxon>
        <taxon>eudicotyledons</taxon>
        <taxon>Gunneridae</taxon>
        <taxon>Pentapetalae</taxon>
        <taxon>rosids</taxon>
        <taxon>malvids</taxon>
        <taxon>Malvales</taxon>
        <taxon>Malvaceae</taxon>
        <taxon>Malvoideae</taxon>
        <taxon>Hibiscus</taxon>
    </lineage>
</organism>
<keyword evidence="1" id="KW-0472">Membrane</keyword>
<feature type="transmembrane region" description="Helical" evidence="1">
    <location>
        <begin position="65"/>
        <end position="82"/>
    </location>
</feature>
<name>A0ABR2Q554_9ROSI</name>
<proteinExistence type="predicted"/>
<evidence type="ECO:0000256" key="1">
    <source>
        <dbReference type="SAM" id="Phobius"/>
    </source>
</evidence>
<comment type="caution">
    <text evidence="2">The sequence shown here is derived from an EMBL/GenBank/DDBJ whole genome shotgun (WGS) entry which is preliminary data.</text>
</comment>
<keyword evidence="3" id="KW-1185">Reference proteome</keyword>
<evidence type="ECO:0000313" key="2">
    <source>
        <dbReference type="EMBL" id="KAK8995813.1"/>
    </source>
</evidence>
<evidence type="ECO:0000313" key="3">
    <source>
        <dbReference type="Proteomes" id="UP001396334"/>
    </source>
</evidence>
<protein>
    <submittedName>
        <fullName evidence="2">Uncharacterized protein</fullName>
    </submittedName>
</protein>
<accession>A0ABR2Q554</accession>
<reference evidence="2 3" key="1">
    <citation type="journal article" date="2024" name="G3 (Bethesda)">
        <title>Genome assembly of Hibiscus sabdariffa L. provides insights into metabolisms of medicinal natural products.</title>
        <authorList>
            <person name="Kim T."/>
        </authorList>
    </citation>
    <scope>NUCLEOTIDE SEQUENCE [LARGE SCALE GENOMIC DNA]</scope>
    <source>
        <strain evidence="2">TK-2024</strain>
        <tissue evidence="2">Old leaves</tissue>
    </source>
</reference>
<gene>
    <name evidence="2" type="ORF">V6N11_076071</name>
</gene>
<keyword evidence="1" id="KW-0812">Transmembrane</keyword>
<dbReference type="Proteomes" id="UP001396334">
    <property type="component" value="Unassembled WGS sequence"/>
</dbReference>
<sequence>MREFFSTDRNSYCLHHRRCRSDEPSPSMRRSTTSLSIFILGLDEWLGYGSSVMLDGVGAMMNNGVRVGVVMVGGFGLSWVMGSSR</sequence>
<dbReference type="EMBL" id="JBBPBN010000045">
    <property type="protein sequence ID" value="KAK8995813.1"/>
    <property type="molecule type" value="Genomic_DNA"/>
</dbReference>